<keyword evidence="2" id="KW-1185">Reference proteome</keyword>
<sequence length="67" mass="7675">MDWNIVLLKRIFSATNGQDSKNGRLVNEIMVKCPLKHFVRNKLTPLKVKEEMKSFAIGKLSEMAMVP</sequence>
<dbReference type="EMBL" id="JAAAHW010008199">
    <property type="protein sequence ID" value="KAF9944883.1"/>
    <property type="molecule type" value="Genomic_DNA"/>
</dbReference>
<gene>
    <name evidence="1" type="ORF">BGZ65_011472</name>
</gene>
<comment type="caution">
    <text evidence="1">The sequence shown here is derived from an EMBL/GenBank/DDBJ whole genome shotgun (WGS) entry which is preliminary data.</text>
</comment>
<name>A0A9P6LVA7_9FUNG</name>
<feature type="non-terminal residue" evidence="1">
    <location>
        <position position="67"/>
    </location>
</feature>
<dbReference type="Proteomes" id="UP000749646">
    <property type="component" value="Unassembled WGS sequence"/>
</dbReference>
<organism evidence="1 2">
    <name type="scientific">Modicella reniformis</name>
    <dbReference type="NCBI Taxonomy" id="1440133"/>
    <lineage>
        <taxon>Eukaryota</taxon>
        <taxon>Fungi</taxon>
        <taxon>Fungi incertae sedis</taxon>
        <taxon>Mucoromycota</taxon>
        <taxon>Mortierellomycotina</taxon>
        <taxon>Mortierellomycetes</taxon>
        <taxon>Mortierellales</taxon>
        <taxon>Mortierellaceae</taxon>
        <taxon>Modicella</taxon>
    </lineage>
</organism>
<reference evidence="1" key="1">
    <citation type="journal article" date="2020" name="Fungal Divers.">
        <title>Resolving the Mortierellaceae phylogeny through synthesis of multi-gene phylogenetics and phylogenomics.</title>
        <authorList>
            <person name="Vandepol N."/>
            <person name="Liber J."/>
            <person name="Desiro A."/>
            <person name="Na H."/>
            <person name="Kennedy M."/>
            <person name="Barry K."/>
            <person name="Grigoriev I.V."/>
            <person name="Miller A.N."/>
            <person name="O'Donnell K."/>
            <person name="Stajich J.E."/>
            <person name="Bonito G."/>
        </authorList>
    </citation>
    <scope>NUCLEOTIDE SEQUENCE</scope>
    <source>
        <strain evidence="1">MES-2147</strain>
    </source>
</reference>
<protein>
    <submittedName>
        <fullName evidence="1">Uncharacterized protein</fullName>
    </submittedName>
</protein>
<proteinExistence type="predicted"/>
<accession>A0A9P6LVA7</accession>
<evidence type="ECO:0000313" key="2">
    <source>
        <dbReference type="Proteomes" id="UP000749646"/>
    </source>
</evidence>
<dbReference type="AlphaFoldDB" id="A0A9P6LVA7"/>
<evidence type="ECO:0000313" key="1">
    <source>
        <dbReference type="EMBL" id="KAF9944883.1"/>
    </source>
</evidence>